<protein>
    <submittedName>
        <fullName evidence="1">Uncharacterized protein</fullName>
    </submittedName>
</protein>
<sequence length="88" mass="10015">ATANAVTEYLAAIARLTNADVKVRASEEIASFLDSTPCPSWDLLFSQPAQYMLCDCMSLETRQWYKHNSNTIRHIKYPISQVAIREIH</sequence>
<comment type="caution">
    <text evidence="1">The sequence shown here is derived from an EMBL/GenBank/DDBJ whole genome shotgun (WGS) entry which is preliminary data.</text>
</comment>
<evidence type="ECO:0000313" key="1">
    <source>
        <dbReference type="EMBL" id="GMR34397.1"/>
    </source>
</evidence>
<keyword evidence="2" id="KW-1185">Reference proteome</keyword>
<organism evidence="1 2">
    <name type="scientific">Pristionchus mayeri</name>
    <dbReference type="NCBI Taxonomy" id="1317129"/>
    <lineage>
        <taxon>Eukaryota</taxon>
        <taxon>Metazoa</taxon>
        <taxon>Ecdysozoa</taxon>
        <taxon>Nematoda</taxon>
        <taxon>Chromadorea</taxon>
        <taxon>Rhabditida</taxon>
        <taxon>Rhabditina</taxon>
        <taxon>Diplogasteromorpha</taxon>
        <taxon>Diplogasteroidea</taxon>
        <taxon>Neodiplogasteridae</taxon>
        <taxon>Pristionchus</taxon>
    </lineage>
</organism>
<name>A0AAN5C936_9BILA</name>
<proteinExistence type="predicted"/>
<feature type="non-terminal residue" evidence="1">
    <location>
        <position position="88"/>
    </location>
</feature>
<evidence type="ECO:0000313" key="2">
    <source>
        <dbReference type="Proteomes" id="UP001328107"/>
    </source>
</evidence>
<gene>
    <name evidence="1" type="ORF">PMAYCL1PPCAC_04592</name>
</gene>
<accession>A0AAN5C936</accession>
<reference evidence="2" key="1">
    <citation type="submission" date="2022-10" db="EMBL/GenBank/DDBJ databases">
        <title>Genome assembly of Pristionchus species.</title>
        <authorList>
            <person name="Yoshida K."/>
            <person name="Sommer R.J."/>
        </authorList>
    </citation>
    <scope>NUCLEOTIDE SEQUENCE [LARGE SCALE GENOMIC DNA]</scope>
    <source>
        <strain evidence="2">RS5460</strain>
    </source>
</reference>
<dbReference type="AlphaFoldDB" id="A0AAN5C936"/>
<dbReference type="EMBL" id="BTRK01000002">
    <property type="protein sequence ID" value="GMR34397.1"/>
    <property type="molecule type" value="Genomic_DNA"/>
</dbReference>
<dbReference type="Proteomes" id="UP001328107">
    <property type="component" value="Unassembled WGS sequence"/>
</dbReference>
<feature type="non-terminal residue" evidence="1">
    <location>
        <position position="1"/>
    </location>
</feature>